<dbReference type="SUPFAM" id="SSF48366">
    <property type="entry name" value="Ras GEF"/>
    <property type="match status" value="1"/>
</dbReference>
<dbReference type="PROSITE" id="PS50042">
    <property type="entry name" value="CNMP_BINDING_3"/>
    <property type="match status" value="2"/>
</dbReference>
<dbReference type="InterPro" id="IPR036390">
    <property type="entry name" value="WH_DNA-bd_sf"/>
</dbReference>
<dbReference type="GO" id="GO:0005085">
    <property type="term" value="F:guanyl-nucleotide exchange factor activity"/>
    <property type="evidence" value="ECO:0007669"/>
    <property type="project" value="UniProtKB-KW"/>
</dbReference>
<dbReference type="OMA" id="CVRLCCV"/>
<dbReference type="SUPFAM" id="SSF54236">
    <property type="entry name" value="Ubiquitin-like"/>
    <property type="match status" value="1"/>
</dbReference>
<dbReference type="GO" id="GO:0005886">
    <property type="term" value="C:plasma membrane"/>
    <property type="evidence" value="ECO:0007669"/>
    <property type="project" value="TreeGrafter"/>
</dbReference>
<dbReference type="Gene3D" id="1.20.870.10">
    <property type="entry name" value="Son of sevenless (SoS) protein Chain: S domain 1"/>
    <property type="match status" value="1"/>
</dbReference>
<dbReference type="Gene3D" id="2.60.120.10">
    <property type="entry name" value="Jelly Rolls"/>
    <property type="match status" value="2"/>
</dbReference>
<keyword evidence="7" id="KW-1185">Reference proteome</keyword>
<reference evidence="8" key="1">
    <citation type="submission" date="2020-12" db="UniProtKB">
        <authorList>
            <consortium name="WormBaseParasite"/>
        </authorList>
    </citation>
    <scope>IDENTIFICATION</scope>
    <source>
        <strain evidence="8">MHco3</strain>
    </source>
</reference>
<accession>A0A7I4YBT0</accession>
<dbReference type="InterPro" id="IPR029071">
    <property type="entry name" value="Ubiquitin-like_domsf"/>
</dbReference>
<dbReference type="SMART" id="SM00229">
    <property type="entry name" value="RasGEFN"/>
    <property type="match status" value="1"/>
</dbReference>
<evidence type="ECO:0000259" key="5">
    <source>
        <dbReference type="PROSITE" id="PS50186"/>
    </source>
</evidence>
<dbReference type="InterPro" id="IPR036388">
    <property type="entry name" value="WH-like_DNA-bd_sf"/>
</dbReference>
<dbReference type="PRINTS" id="PR00103">
    <property type="entry name" value="CAMPKINASE"/>
</dbReference>
<feature type="domain" description="Cyclic nucleotide-binding" evidence="4">
    <location>
        <begin position="39"/>
        <end position="90"/>
    </location>
</feature>
<dbReference type="PANTHER" id="PTHR23113">
    <property type="entry name" value="GUANINE NUCLEOTIDE EXCHANGE FACTOR"/>
    <property type="match status" value="1"/>
</dbReference>
<evidence type="ECO:0000256" key="2">
    <source>
        <dbReference type="PROSITE-ProRule" id="PRU00168"/>
    </source>
</evidence>
<feature type="domain" description="DEP" evidence="5">
    <location>
        <begin position="234"/>
        <end position="315"/>
    </location>
</feature>
<dbReference type="InterPro" id="IPR023578">
    <property type="entry name" value="Ras_GEF_dom_sf"/>
</dbReference>
<dbReference type="WBParaSite" id="HCON_00070180-00001">
    <property type="protein sequence ID" value="HCON_00070180-00001"/>
    <property type="gene ID" value="HCON_00070180"/>
</dbReference>
<dbReference type="PROSITE" id="PS00720">
    <property type="entry name" value="RASGEF"/>
    <property type="match status" value="1"/>
</dbReference>
<dbReference type="CDD" id="cd00155">
    <property type="entry name" value="RasGEF"/>
    <property type="match status" value="1"/>
</dbReference>
<dbReference type="Proteomes" id="UP000025227">
    <property type="component" value="Unplaced"/>
</dbReference>
<feature type="domain" description="N-terminal Ras-GEF" evidence="6">
    <location>
        <begin position="539"/>
        <end position="677"/>
    </location>
</feature>
<dbReference type="SMART" id="SM00049">
    <property type="entry name" value="DEP"/>
    <property type="match status" value="1"/>
</dbReference>
<dbReference type="InterPro" id="IPR018490">
    <property type="entry name" value="cNMP-bd_dom_sf"/>
</dbReference>
<protein>
    <submittedName>
        <fullName evidence="8">Rap guanine nucleotide exchange factor 4</fullName>
    </submittedName>
</protein>
<sequence>MDALVSRARRIGPLRALSDPLLFALFSNCDCIPDRVGRGVVLFNKGDRTSHWYLLLAGEVQLFLPGYYPGSESLPLCSLSAGSLFGELDIDRHCCSAVVTRQAEFVRISQRHFVNLYNKHADHLQSFIVVMQDMLSEEHSIPSHLIATRSDAGAIHPMPNEGVNGIHSSVPGPSYPPEYHDGPTTSFDMSTMQNELEQANQQYDQGSIIEFNNSISFEARIREVGALLKHTMLTQAPHLIRERIIHKVPYTDCMVGSEMVDWLLDLSVSIGAHSPALSRFQISGMWQTLLEHNLICHVTSELQFVDKMVCYRWVDSDMGKQSWRDMMNGIPGRFTHNDSRLVEETPTREDLAGAVFFLSTVGPDALFRMILRKLPQDRTPEELELVYEELLHVKALSHLSTMVKRELATVIGYEHHTHAGTVLFHQGEPGKNWYIILRGSVDVSIHGRGVVCTLQEGDDFGKLALVNDSPRAATITLRDDQAQFLTVDKHDFNRILRDVEANTVRLKEHGQDVLVLEKINLPRGAAIEGSLPNNSKGHCCYSVMAGLAEKMLEYVLETRVDAQEDGAELDVFLEDLVLTHIIYLPTNTLCNYLKHYYSRAAEPHPNPLGALDDLEQRIAARRRVVSFLWLWVNTLGIHYFLDPAANAFVEELYCHVLEDNRTLPGLSPILARITALRDLREEARRTLARHPAVVLECGVLSTMAPAPSPVLPSDICNQIIHLSDTTSFALPIRMDKTATEICELARGRLRSSHHDELALVEVKSSGEKVVFYDGDVSIPTMLSLNSKLYVVSKDEIDSLVPQLDQNGPLESVHASVMEYVGSHELAQQLLVLHTQLFEATDEIELVTQVIGRDQFPGRVPSNLDLLMRRFNEVQYWATTEVLLALPQKRVTTLRKFIKIAMYAKENRDLMTLFAITLGLSNIAVSRLSHVWERLPTKLRRQFAEFESLLDPSRNHRPYRALVAKMSPPLIPFVPLLLKDLTFIHEGNKTYYNGLVNFEKMHMIANILRAFRQCKSRYAVSQIESKKIYETQNFIRNFRVVDNQRRLMELSYQIEPRRRRN</sequence>
<dbReference type="InterPro" id="IPR000595">
    <property type="entry name" value="cNMP-bd_dom"/>
</dbReference>
<proteinExistence type="predicted"/>
<dbReference type="SMART" id="SM00100">
    <property type="entry name" value="cNMP"/>
    <property type="match status" value="2"/>
</dbReference>
<dbReference type="PROSITE" id="PS50186">
    <property type="entry name" value="DEP"/>
    <property type="match status" value="1"/>
</dbReference>
<dbReference type="SMART" id="SM00147">
    <property type="entry name" value="RasGEF"/>
    <property type="match status" value="1"/>
</dbReference>
<dbReference type="CDD" id="cd00038">
    <property type="entry name" value="CAP_ED"/>
    <property type="match status" value="2"/>
</dbReference>
<dbReference type="OrthoDB" id="21144at2759"/>
<dbReference type="PROSITE" id="PS50212">
    <property type="entry name" value="RASGEF_NTER"/>
    <property type="match status" value="1"/>
</dbReference>
<dbReference type="Gene3D" id="1.10.840.10">
    <property type="entry name" value="Ras guanine-nucleotide exchange factors catalytic domain"/>
    <property type="match status" value="1"/>
</dbReference>
<dbReference type="InterPro" id="IPR000651">
    <property type="entry name" value="Ras-like_Gua-exchang_fac_N"/>
</dbReference>
<evidence type="ECO:0000259" key="6">
    <source>
        <dbReference type="PROSITE" id="PS50212"/>
    </source>
</evidence>
<dbReference type="AlphaFoldDB" id="A0A7I4YBT0"/>
<evidence type="ECO:0000259" key="3">
    <source>
        <dbReference type="PROSITE" id="PS50009"/>
    </source>
</evidence>
<feature type="domain" description="Cyclic nucleotide-binding" evidence="4">
    <location>
        <begin position="395"/>
        <end position="496"/>
    </location>
</feature>
<dbReference type="GO" id="GO:0007265">
    <property type="term" value="P:Ras protein signal transduction"/>
    <property type="evidence" value="ECO:0007669"/>
    <property type="project" value="TreeGrafter"/>
</dbReference>
<dbReference type="InterPro" id="IPR019804">
    <property type="entry name" value="Ras_G-nucl-exch_fac_CS"/>
</dbReference>
<dbReference type="Gene3D" id="1.10.10.10">
    <property type="entry name" value="Winged helix-like DNA-binding domain superfamily/Winged helix DNA-binding domain"/>
    <property type="match status" value="1"/>
</dbReference>
<dbReference type="Pfam" id="PF00610">
    <property type="entry name" value="DEP"/>
    <property type="match status" value="1"/>
</dbReference>
<dbReference type="InterPro" id="IPR001895">
    <property type="entry name" value="RASGEF_cat_dom"/>
</dbReference>
<evidence type="ECO:0000256" key="1">
    <source>
        <dbReference type="ARBA" id="ARBA00022658"/>
    </source>
</evidence>
<dbReference type="Gene3D" id="3.10.20.90">
    <property type="entry name" value="Phosphatidylinositol 3-kinase Catalytic Subunit, Chain A, domain 1"/>
    <property type="match status" value="1"/>
</dbReference>
<evidence type="ECO:0000313" key="8">
    <source>
        <dbReference type="WBParaSite" id="HCON_00070180-00001"/>
    </source>
</evidence>
<dbReference type="InterPro" id="IPR014710">
    <property type="entry name" value="RmlC-like_jellyroll"/>
</dbReference>
<dbReference type="CDD" id="cd06224">
    <property type="entry name" value="REM"/>
    <property type="match status" value="1"/>
</dbReference>
<dbReference type="Pfam" id="PF00617">
    <property type="entry name" value="RasGEF"/>
    <property type="match status" value="1"/>
</dbReference>
<dbReference type="PROSITE" id="PS50009">
    <property type="entry name" value="RASGEF_CAT"/>
    <property type="match status" value="1"/>
</dbReference>
<dbReference type="InterPro" id="IPR000591">
    <property type="entry name" value="DEP_dom"/>
</dbReference>
<dbReference type="Gene3D" id="1.10.8.1240">
    <property type="match status" value="1"/>
</dbReference>
<dbReference type="SUPFAM" id="SSF46785">
    <property type="entry name" value="Winged helix' DNA-binding domain"/>
    <property type="match status" value="1"/>
</dbReference>
<dbReference type="InterPro" id="IPR008937">
    <property type="entry name" value="Ras-like_GEF"/>
</dbReference>
<name>A0A7I4YBT0_HAECO</name>
<dbReference type="Pfam" id="PF00027">
    <property type="entry name" value="cNMP_binding"/>
    <property type="match status" value="2"/>
</dbReference>
<dbReference type="InterPro" id="IPR036964">
    <property type="entry name" value="RASGEF_cat_dom_sf"/>
</dbReference>
<keyword evidence="1 2" id="KW-0344">Guanine-nucleotide releasing factor</keyword>
<organism evidence="7 8">
    <name type="scientific">Haemonchus contortus</name>
    <name type="common">Barber pole worm</name>
    <dbReference type="NCBI Taxonomy" id="6289"/>
    <lineage>
        <taxon>Eukaryota</taxon>
        <taxon>Metazoa</taxon>
        <taxon>Ecdysozoa</taxon>
        <taxon>Nematoda</taxon>
        <taxon>Chromadorea</taxon>
        <taxon>Rhabditida</taxon>
        <taxon>Rhabditina</taxon>
        <taxon>Rhabditomorpha</taxon>
        <taxon>Strongyloidea</taxon>
        <taxon>Trichostrongylidae</taxon>
        <taxon>Haemonchus</taxon>
    </lineage>
</organism>
<dbReference type="PANTHER" id="PTHR23113:SF327">
    <property type="entry name" value="EXCHANGE PROTEIN DIRECTLY ACTIVATED BY CAMP, ISOFORM E"/>
    <property type="match status" value="1"/>
</dbReference>
<dbReference type="SUPFAM" id="SSF51206">
    <property type="entry name" value="cAMP-binding domain-like"/>
    <property type="match status" value="2"/>
</dbReference>
<evidence type="ECO:0000313" key="7">
    <source>
        <dbReference type="Proteomes" id="UP000025227"/>
    </source>
</evidence>
<evidence type="ECO:0000259" key="4">
    <source>
        <dbReference type="PROSITE" id="PS50042"/>
    </source>
</evidence>
<feature type="domain" description="Ras-GEF" evidence="3">
    <location>
        <begin position="821"/>
        <end position="1056"/>
    </location>
</feature>